<keyword evidence="5" id="KW-0539">Nucleus</keyword>
<gene>
    <name evidence="9" type="ORF">R5R35_008654</name>
</gene>
<evidence type="ECO:0000256" key="7">
    <source>
        <dbReference type="ARBA" id="ARBA00044529"/>
    </source>
</evidence>
<protein>
    <recommendedName>
        <fullName evidence="7">Non-homologous end-joining factor 1</fullName>
    </recommendedName>
</protein>
<dbReference type="Pfam" id="PF09302">
    <property type="entry name" value="XLF"/>
    <property type="match status" value="1"/>
</dbReference>
<reference evidence="9 10" key="1">
    <citation type="submission" date="2024-03" db="EMBL/GenBank/DDBJ databases">
        <title>The genome assembly and annotation of the cricket Gryllus longicercus Weissman &amp; Gray.</title>
        <authorList>
            <person name="Szrajer S."/>
            <person name="Gray D."/>
            <person name="Ylla G."/>
        </authorList>
    </citation>
    <scope>NUCLEOTIDE SEQUENCE [LARGE SCALE GENOMIC DNA]</scope>
    <source>
        <strain evidence="9">DAG 2021-001</strain>
        <tissue evidence="9">Whole body minus gut</tissue>
    </source>
</reference>
<evidence type="ECO:0000256" key="1">
    <source>
        <dbReference type="ARBA" id="ARBA00004123"/>
    </source>
</evidence>
<accession>A0AAN9VLG8</accession>
<comment type="caution">
    <text evidence="9">The sequence shown here is derived from an EMBL/GenBank/DDBJ whole genome shotgun (WGS) entry which is preliminary data.</text>
</comment>
<dbReference type="Gene3D" id="1.10.287.450">
    <property type="entry name" value="Helix hairpin bin"/>
    <property type="match status" value="1"/>
</dbReference>
<evidence type="ECO:0000256" key="4">
    <source>
        <dbReference type="ARBA" id="ARBA00023204"/>
    </source>
</evidence>
<keyword evidence="2" id="KW-0227">DNA damage</keyword>
<dbReference type="AlphaFoldDB" id="A0AAN9VLG8"/>
<dbReference type="InterPro" id="IPR052287">
    <property type="entry name" value="NHEJ_factor"/>
</dbReference>
<dbReference type="GO" id="GO:0006303">
    <property type="term" value="P:double-strand break repair via nonhomologous end joining"/>
    <property type="evidence" value="ECO:0007669"/>
    <property type="project" value="UniProtKB-ARBA"/>
</dbReference>
<keyword evidence="10" id="KW-1185">Reference proteome</keyword>
<evidence type="ECO:0000313" key="10">
    <source>
        <dbReference type="Proteomes" id="UP001378592"/>
    </source>
</evidence>
<keyword evidence="4" id="KW-0234">DNA repair</keyword>
<organism evidence="9 10">
    <name type="scientific">Gryllus longicercus</name>
    <dbReference type="NCBI Taxonomy" id="2509291"/>
    <lineage>
        <taxon>Eukaryota</taxon>
        <taxon>Metazoa</taxon>
        <taxon>Ecdysozoa</taxon>
        <taxon>Arthropoda</taxon>
        <taxon>Hexapoda</taxon>
        <taxon>Insecta</taxon>
        <taxon>Pterygota</taxon>
        <taxon>Neoptera</taxon>
        <taxon>Polyneoptera</taxon>
        <taxon>Orthoptera</taxon>
        <taxon>Ensifera</taxon>
        <taxon>Gryllidea</taxon>
        <taxon>Grylloidea</taxon>
        <taxon>Gryllidae</taxon>
        <taxon>Gryllinae</taxon>
        <taxon>Gryllus</taxon>
    </lineage>
</organism>
<dbReference type="PANTHER" id="PTHR32235:SF1">
    <property type="entry name" value="NON-HOMOLOGOUS END-JOINING FACTOR 1"/>
    <property type="match status" value="1"/>
</dbReference>
<comment type="subcellular location">
    <subcellularLocation>
        <location evidence="1">Nucleus</location>
    </subcellularLocation>
</comment>
<name>A0AAN9VLG8_9ORTH</name>
<proteinExistence type="inferred from homology"/>
<dbReference type="CDD" id="cd22285">
    <property type="entry name" value="HD_XLF_N"/>
    <property type="match status" value="1"/>
</dbReference>
<evidence type="ECO:0000259" key="8">
    <source>
        <dbReference type="Pfam" id="PF09302"/>
    </source>
</evidence>
<evidence type="ECO:0000256" key="2">
    <source>
        <dbReference type="ARBA" id="ARBA00022763"/>
    </source>
</evidence>
<dbReference type="InterPro" id="IPR038051">
    <property type="entry name" value="XRCC4-like_N_sf"/>
</dbReference>
<dbReference type="GO" id="GO:0032807">
    <property type="term" value="C:DNA ligase IV complex"/>
    <property type="evidence" value="ECO:0007669"/>
    <property type="project" value="TreeGrafter"/>
</dbReference>
<dbReference type="GO" id="GO:0045027">
    <property type="term" value="F:DNA end binding"/>
    <property type="evidence" value="ECO:0007669"/>
    <property type="project" value="TreeGrafter"/>
</dbReference>
<comment type="similarity">
    <text evidence="6">Belongs to the XRCC4-XLF family. XLF subfamily.</text>
</comment>
<dbReference type="InterPro" id="IPR015381">
    <property type="entry name" value="XLF-like_N"/>
</dbReference>
<dbReference type="Gene3D" id="2.170.210.10">
    <property type="entry name" value="DNA double-strand break repair and VJ recombination XRCC4, N-terminal"/>
    <property type="match status" value="1"/>
</dbReference>
<feature type="domain" description="XLF-like N-terminal" evidence="8">
    <location>
        <begin position="1"/>
        <end position="108"/>
    </location>
</feature>
<keyword evidence="3" id="KW-0238">DNA-binding</keyword>
<evidence type="ECO:0000256" key="5">
    <source>
        <dbReference type="ARBA" id="ARBA00023242"/>
    </source>
</evidence>
<dbReference type="PANTHER" id="PTHR32235">
    <property type="entry name" value="NON-HOMOLOGOUS END-JOINING FACTOR 1"/>
    <property type="match status" value="1"/>
</dbReference>
<evidence type="ECO:0000256" key="3">
    <source>
        <dbReference type="ARBA" id="ARBA00023125"/>
    </source>
</evidence>
<evidence type="ECO:0000256" key="6">
    <source>
        <dbReference type="ARBA" id="ARBA00025747"/>
    </source>
</evidence>
<dbReference type="Proteomes" id="UP001378592">
    <property type="component" value="Unassembled WGS sequence"/>
</dbReference>
<evidence type="ECO:0000313" key="9">
    <source>
        <dbReference type="EMBL" id="KAK7792552.1"/>
    </source>
</evidence>
<dbReference type="EMBL" id="JAZDUA010000442">
    <property type="protein sequence ID" value="KAK7792552.1"/>
    <property type="molecule type" value="Genomic_DNA"/>
</dbReference>
<sequence length="273" mass="31591">MWKSIVVDQKSLFIKYEREEDLHKVYLSDTVNLWMEGLTSSNLSKRCKEMNSLVEAEPEDLARHVCTLISDNREDTCITGSEEGEMRMIHIESKLAGIPFYFTFRMEKMNRDEFCKQLTTPLMLLVVQQQTRLAQLQTMLIAKDSEIEQYKLEGAILKKRKMETQPFLLSELAQNEPEKFNSIDPPNSIDLFKKMFHLLPSISASNEKILKRHSLNDKRTMDLIQSEPEEKCETRHLIASTEVTSAKEEKSSTEAQNVSVTQVGKSKKIKLRI</sequence>